<sequence length="123" mass="12553">MNAAAVARPVRAVLLSVAGLVVWAGHFTAIYAASAVACERGLAERSVFGLPWISAMVGLATVVALALLALVLRPSLRMPAASVLDGGEAEPRFTRWFAGSTAVLAALGVVFQAVPVLLLPGCG</sequence>
<keyword evidence="1" id="KW-0472">Membrane</keyword>
<evidence type="ECO:0000313" key="3">
    <source>
        <dbReference type="Proteomes" id="UP000698752"/>
    </source>
</evidence>
<keyword evidence="1" id="KW-0812">Transmembrane</keyword>
<protein>
    <submittedName>
        <fullName evidence="2">Uncharacterized protein</fullName>
    </submittedName>
</protein>
<gene>
    <name evidence="2" type="ORF">GXW78_11060</name>
</gene>
<name>A0ABS5EGQ9_9PROT</name>
<dbReference type="EMBL" id="JAAEDI010000010">
    <property type="protein sequence ID" value="MBR0650204.1"/>
    <property type="molecule type" value="Genomic_DNA"/>
</dbReference>
<evidence type="ECO:0000256" key="1">
    <source>
        <dbReference type="SAM" id="Phobius"/>
    </source>
</evidence>
<comment type="caution">
    <text evidence="2">The sequence shown here is derived from an EMBL/GenBank/DDBJ whole genome shotgun (WGS) entry which is preliminary data.</text>
</comment>
<feature type="transmembrane region" description="Helical" evidence="1">
    <location>
        <begin position="93"/>
        <end position="118"/>
    </location>
</feature>
<keyword evidence="1" id="KW-1133">Transmembrane helix</keyword>
<proteinExistence type="predicted"/>
<evidence type="ECO:0000313" key="2">
    <source>
        <dbReference type="EMBL" id="MBR0650204.1"/>
    </source>
</evidence>
<reference evidence="3" key="1">
    <citation type="journal article" date="2021" name="Syst. Appl. Microbiol.">
        <title>Roseomonas hellenica sp. nov., isolated from roots of wild-growing Alkanna tinctoria.</title>
        <authorList>
            <person name="Rat A."/>
            <person name="Naranjo H.D."/>
            <person name="Lebbe L."/>
            <person name="Cnockaert M."/>
            <person name="Krigas N."/>
            <person name="Grigoriadou K."/>
            <person name="Maloupa E."/>
            <person name="Willems A."/>
        </authorList>
    </citation>
    <scope>NUCLEOTIDE SEQUENCE [LARGE SCALE GENOMIC DNA]</scope>
    <source>
        <strain evidence="3">LMG 31159</strain>
    </source>
</reference>
<keyword evidence="3" id="KW-1185">Reference proteome</keyword>
<dbReference type="Proteomes" id="UP000698752">
    <property type="component" value="Unassembled WGS sequence"/>
</dbReference>
<accession>A0ABS5EGQ9</accession>
<dbReference type="RefSeq" id="WP_211868727.1">
    <property type="nucleotide sequence ID" value="NZ_JAAEDI010000010.1"/>
</dbReference>
<feature type="transmembrane region" description="Helical" evidence="1">
    <location>
        <begin position="51"/>
        <end position="72"/>
    </location>
</feature>
<organism evidence="2 3">
    <name type="scientific">Neoroseomonas terrae</name>
    <dbReference type="NCBI Taxonomy" id="424799"/>
    <lineage>
        <taxon>Bacteria</taxon>
        <taxon>Pseudomonadati</taxon>
        <taxon>Pseudomonadota</taxon>
        <taxon>Alphaproteobacteria</taxon>
        <taxon>Acetobacterales</taxon>
        <taxon>Acetobacteraceae</taxon>
        <taxon>Neoroseomonas</taxon>
    </lineage>
</organism>